<name>A0ABU2XRY8_9ACTN</name>
<proteinExistence type="predicted"/>
<feature type="transmembrane region" description="Helical" evidence="1">
    <location>
        <begin position="189"/>
        <end position="208"/>
    </location>
</feature>
<feature type="transmembrane region" description="Helical" evidence="1">
    <location>
        <begin position="160"/>
        <end position="183"/>
    </location>
</feature>
<feature type="transmembrane region" description="Helical" evidence="1">
    <location>
        <begin position="56"/>
        <end position="73"/>
    </location>
</feature>
<protein>
    <submittedName>
        <fullName evidence="2">Uncharacterized protein</fullName>
    </submittedName>
</protein>
<keyword evidence="1" id="KW-0812">Transmembrane</keyword>
<reference evidence="2" key="1">
    <citation type="submission" date="2024-05" db="EMBL/GenBank/DDBJ databases">
        <title>30 novel species of actinomycetes from the DSMZ collection.</title>
        <authorList>
            <person name="Nouioui I."/>
        </authorList>
    </citation>
    <scope>NUCLEOTIDE SEQUENCE</scope>
    <source>
        <strain evidence="2">DSM 41529</strain>
    </source>
</reference>
<evidence type="ECO:0000256" key="1">
    <source>
        <dbReference type="SAM" id="Phobius"/>
    </source>
</evidence>
<gene>
    <name evidence="2" type="ORF">RND15_39355</name>
</gene>
<organism evidence="2 3">
    <name type="scientific">Streptomyces lonegramiae</name>
    <dbReference type="NCBI Taxonomy" id="3075524"/>
    <lineage>
        <taxon>Bacteria</taxon>
        <taxon>Bacillati</taxon>
        <taxon>Actinomycetota</taxon>
        <taxon>Actinomycetes</taxon>
        <taxon>Kitasatosporales</taxon>
        <taxon>Streptomycetaceae</taxon>
        <taxon>Streptomyces</taxon>
    </lineage>
</organism>
<accession>A0ABU2XRY8</accession>
<keyword evidence="1" id="KW-0472">Membrane</keyword>
<dbReference type="RefSeq" id="WP_311729257.1">
    <property type="nucleotide sequence ID" value="NZ_JAVRFD010000028.1"/>
</dbReference>
<comment type="caution">
    <text evidence="2">The sequence shown here is derived from an EMBL/GenBank/DDBJ whole genome shotgun (WGS) entry which is preliminary data.</text>
</comment>
<keyword evidence="1" id="KW-1133">Transmembrane helix</keyword>
<dbReference type="Proteomes" id="UP001180754">
    <property type="component" value="Unassembled WGS sequence"/>
</dbReference>
<keyword evidence="3" id="KW-1185">Reference proteome</keyword>
<feature type="transmembrane region" description="Helical" evidence="1">
    <location>
        <begin position="85"/>
        <end position="105"/>
    </location>
</feature>
<evidence type="ECO:0000313" key="2">
    <source>
        <dbReference type="EMBL" id="MDT0548692.1"/>
    </source>
</evidence>
<dbReference type="EMBL" id="JAVRFD010000028">
    <property type="protein sequence ID" value="MDT0548692.1"/>
    <property type="molecule type" value="Genomic_DNA"/>
</dbReference>
<evidence type="ECO:0000313" key="3">
    <source>
        <dbReference type="Proteomes" id="UP001180754"/>
    </source>
</evidence>
<sequence length="228" mass="23830">MTESCPEQPRGPGPNEPLRLSAAGAAASAWITVLTTEHYNMQTQRAATIGEANGRASIFLGALSAGLIALGFYGRAGHGAGTTTFYILVLSSLAFLGVVTFVRCLEISIDDWQFNVRITRLRATYAELVPELADLLVAVAGHEQAVAMLTPRRQPFQRMLSVAGSIGVITSVVIGADVGVLAYGLHAPLATALPVGVAAGLVMLVASIRFQSSRWKGASATDPSHGSI</sequence>